<sequence length="267" mass="30266">MTINFYDSALSLASNFRIFVLQYFEIGITINQGGSYTPVVDVQVVEAMLVSNRWLVTQLCTAILNVQKQQPLGINPNCLKREFSKQTRRTPLPIRHQAMTAILGVIMVGGGTLEGAEGTMEGGFHYIVATALTTYTVWAGQSRRPLSYAILPPGEQDLGSWICRINYYEGSLVVSRRQRKKWCTSKLEKKYQRSHLQQKSTKEWTTTSSTAKTTLTCRSVSSFVRRACGMTFAVPNRMVLNSRYFWESVCKIFMLALQFIWICNISL</sequence>
<protein>
    <submittedName>
        <fullName evidence="1 2">Uncharacterized protein</fullName>
    </submittedName>
</protein>
<dbReference type="EnsemblPlants" id="PNT67328">
    <property type="protein sequence ID" value="PNT67328"/>
    <property type="gene ID" value="BRADI_3g24757v3"/>
</dbReference>
<dbReference type="Gramene" id="PNT67328">
    <property type="protein sequence ID" value="PNT67328"/>
    <property type="gene ID" value="BRADI_3g24757v3"/>
</dbReference>
<dbReference type="InParanoid" id="A0A2K2CZ80"/>
<dbReference type="EMBL" id="CM000882">
    <property type="protein sequence ID" value="PNT67328.1"/>
    <property type="molecule type" value="Genomic_DNA"/>
</dbReference>
<reference evidence="1" key="2">
    <citation type="submission" date="2017-06" db="EMBL/GenBank/DDBJ databases">
        <title>WGS assembly of Brachypodium distachyon.</title>
        <authorList>
            <consortium name="The International Brachypodium Initiative"/>
            <person name="Lucas S."/>
            <person name="Harmon-Smith M."/>
            <person name="Lail K."/>
            <person name="Tice H."/>
            <person name="Grimwood J."/>
            <person name="Bruce D."/>
            <person name="Barry K."/>
            <person name="Shu S."/>
            <person name="Lindquist E."/>
            <person name="Wang M."/>
            <person name="Pitluck S."/>
            <person name="Vogel J.P."/>
            <person name="Garvin D.F."/>
            <person name="Mockler T.C."/>
            <person name="Schmutz J."/>
            <person name="Rokhsar D."/>
            <person name="Bevan M.W."/>
        </authorList>
    </citation>
    <scope>NUCLEOTIDE SEQUENCE</scope>
    <source>
        <strain evidence="1">Bd21</strain>
    </source>
</reference>
<dbReference type="Proteomes" id="UP000008810">
    <property type="component" value="Chromosome 3"/>
</dbReference>
<name>A0A2K2CZ80_BRADI</name>
<proteinExistence type="predicted"/>
<reference evidence="1 2" key="1">
    <citation type="journal article" date="2010" name="Nature">
        <title>Genome sequencing and analysis of the model grass Brachypodium distachyon.</title>
        <authorList>
            <consortium name="International Brachypodium Initiative"/>
        </authorList>
    </citation>
    <scope>NUCLEOTIDE SEQUENCE [LARGE SCALE GENOMIC DNA]</scope>
    <source>
        <strain evidence="1 2">Bd21</strain>
    </source>
</reference>
<dbReference type="AlphaFoldDB" id="A0A2K2CZ80"/>
<keyword evidence="3" id="KW-1185">Reference proteome</keyword>
<gene>
    <name evidence="1" type="ORF">BRADI_3g24757v3</name>
</gene>
<reference evidence="2" key="3">
    <citation type="submission" date="2018-08" db="UniProtKB">
        <authorList>
            <consortium name="EnsemblPlants"/>
        </authorList>
    </citation>
    <scope>IDENTIFICATION</scope>
    <source>
        <strain evidence="2">cv. Bd21</strain>
    </source>
</reference>
<evidence type="ECO:0000313" key="1">
    <source>
        <dbReference type="EMBL" id="PNT67328.1"/>
    </source>
</evidence>
<organism evidence="1">
    <name type="scientific">Brachypodium distachyon</name>
    <name type="common">Purple false brome</name>
    <name type="synonym">Trachynia distachya</name>
    <dbReference type="NCBI Taxonomy" id="15368"/>
    <lineage>
        <taxon>Eukaryota</taxon>
        <taxon>Viridiplantae</taxon>
        <taxon>Streptophyta</taxon>
        <taxon>Embryophyta</taxon>
        <taxon>Tracheophyta</taxon>
        <taxon>Spermatophyta</taxon>
        <taxon>Magnoliopsida</taxon>
        <taxon>Liliopsida</taxon>
        <taxon>Poales</taxon>
        <taxon>Poaceae</taxon>
        <taxon>BOP clade</taxon>
        <taxon>Pooideae</taxon>
        <taxon>Stipodae</taxon>
        <taxon>Brachypodieae</taxon>
        <taxon>Brachypodium</taxon>
    </lineage>
</organism>
<accession>A0A2K2CZ80</accession>
<evidence type="ECO:0000313" key="2">
    <source>
        <dbReference type="EnsemblPlants" id="PNT67328"/>
    </source>
</evidence>
<evidence type="ECO:0000313" key="3">
    <source>
        <dbReference type="Proteomes" id="UP000008810"/>
    </source>
</evidence>